<dbReference type="InterPro" id="IPR001469">
    <property type="entry name" value="ATP_synth_F1_dsu/esu"/>
</dbReference>
<evidence type="ECO:0000313" key="11">
    <source>
        <dbReference type="Proteomes" id="UP000249065"/>
    </source>
</evidence>
<keyword evidence="8" id="KW-0066">ATP synthesis</keyword>
<keyword evidence="5" id="KW-0375">Hydrogen ion transport</keyword>
<keyword evidence="11" id="KW-1185">Reference proteome</keyword>
<evidence type="ECO:0000313" key="10">
    <source>
        <dbReference type="EMBL" id="RAI59985.1"/>
    </source>
</evidence>
<reference evidence="11" key="1">
    <citation type="submission" date="2018-06" db="EMBL/GenBank/DDBJ databases">
        <authorList>
            <person name="Khan S.A."/>
        </authorList>
    </citation>
    <scope>NUCLEOTIDE SEQUENCE [LARGE SCALE GENOMIC DNA]</scope>
    <source>
        <strain evidence="11">DB-1506</strain>
    </source>
</reference>
<dbReference type="Pfam" id="PF02823">
    <property type="entry name" value="ATP-synt_DE_N"/>
    <property type="match status" value="1"/>
</dbReference>
<comment type="caution">
    <text evidence="10">The sequence shown here is derived from an EMBL/GenBank/DDBJ whole genome shotgun (WGS) entry which is preliminary data.</text>
</comment>
<evidence type="ECO:0000256" key="5">
    <source>
        <dbReference type="ARBA" id="ARBA00022781"/>
    </source>
</evidence>
<organism evidence="10 11">
    <name type="scientific">Roseicella frigidaeris</name>
    <dbReference type="NCBI Taxonomy" id="2230885"/>
    <lineage>
        <taxon>Bacteria</taxon>
        <taxon>Pseudomonadati</taxon>
        <taxon>Pseudomonadota</taxon>
        <taxon>Alphaproteobacteria</taxon>
        <taxon>Acetobacterales</taxon>
        <taxon>Roseomonadaceae</taxon>
        <taxon>Roseicella</taxon>
    </lineage>
</organism>
<evidence type="ECO:0000256" key="6">
    <source>
        <dbReference type="ARBA" id="ARBA00023065"/>
    </source>
</evidence>
<comment type="subcellular location">
    <subcellularLocation>
        <location evidence="2">Endomembrane system</location>
        <topology evidence="2">Peripheral membrane protein</topology>
    </subcellularLocation>
</comment>
<dbReference type="NCBIfam" id="TIGR03166">
    <property type="entry name" value="alt_F1F0_F1_eps"/>
    <property type="match status" value="1"/>
</dbReference>
<dbReference type="GO" id="GO:0045259">
    <property type="term" value="C:proton-transporting ATP synthase complex"/>
    <property type="evidence" value="ECO:0007669"/>
    <property type="project" value="UniProtKB-KW"/>
</dbReference>
<dbReference type="InterPro" id="IPR020546">
    <property type="entry name" value="ATP_synth_F1_dsu/esu_N"/>
</dbReference>
<keyword evidence="8" id="KW-0139">CF(1)</keyword>
<dbReference type="InterPro" id="IPR024037">
    <property type="entry name" value="Alt_ATP_synth_F1_esu"/>
</dbReference>
<dbReference type="GO" id="GO:0046933">
    <property type="term" value="F:proton-transporting ATP synthase activity, rotational mechanism"/>
    <property type="evidence" value="ECO:0007669"/>
    <property type="project" value="InterPro"/>
</dbReference>
<dbReference type="NCBIfam" id="NF009981">
    <property type="entry name" value="PRK13447.1"/>
    <property type="match status" value="1"/>
</dbReference>
<gene>
    <name evidence="10" type="ORF">DOO78_07015</name>
</gene>
<keyword evidence="4" id="KW-0813">Transport</keyword>
<evidence type="ECO:0000256" key="8">
    <source>
        <dbReference type="ARBA" id="ARBA00023196"/>
    </source>
</evidence>
<evidence type="ECO:0000256" key="3">
    <source>
        <dbReference type="ARBA" id="ARBA00005712"/>
    </source>
</evidence>
<proteinExistence type="inferred from homology"/>
<dbReference type="AlphaFoldDB" id="A0A327MBV2"/>
<accession>A0A327MBV2</accession>
<evidence type="ECO:0000256" key="2">
    <source>
        <dbReference type="ARBA" id="ARBA00004184"/>
    </source>
</evidence>
<comment type="similarity">
    <text evidence="3">Belongs to the ATPase epsilon chain family.</text>
</comment>
<name>A0A327MBV2_9PROT</name>
<dbReference type="OrthoDB" id="272739at2"/>
<feature type="domain" description="ATP synthase F1 complex delta/epsilon subunit N-terminal" evidence="9">
    <location>
        <begin position="2"/>
        <end position="78"/>
    </location>
</feature>
<dbReference type="CDD" id="cd12152">
    <property type="entry name" value="F1-ATPase_delta"/>
    <property type="match status" value="1"/>
</dbReference>
<comment type="function">
    <text evidence="1">Produces ATP from ADP in the presence of a proton gradient across the membrane.</text>
</comment>
<evidence type="ECO:0000259" key="9">
    <source>
        <dbReference type="Pfam" id="PF02823"/>
    </source>
</evidence>
<dbReference type="SUPFAM" id="SSF51344">
    <property type="entry name" value="Epsilon subunit of F1F0-ATP synthase N-terminal domain"/>
    <property type="match status" value="1"/>
</dbReference>
<dbReference type="InterPro" id="IPR036771">
    <property type="entry name" value="ATPsynth_dsu/esu_N"/>
</dbReference>
<dbReference type="GO" id="GO:0012505">
    <property type="term" value="C:endomembrane system"/>
    <property type="evidence" value="ECO:0007669"/>
    <property type="project" value="UniProtKB-SubCell"/>
</dbReference>
<dbReference type="EMBL" id="QLIX01000003">
    <property type="protein sequence ID" value="RAI59985.1"/>
    <property type="molecule type" value="Genomic_DNA"/>
</dbReference>
<keyword evidence="6" id="KW-0406">Ion transport</keyword>
<keyword evidence="7" id="KW-0472">Membrane</keyword>
<evidence type="ECO:0000256" key="4">
    <source>
        <dbReference type="ARBA" id="ARBA00022448"/>
    </source>
</evidence>
<protein>
    <submittedName>
        <fullName evidence="10">F0F1 ATP synthase subunit epsilon</fullName>
    </submittedName>
</protein>
<evidence type="ECO:0000256" key="7">
    <source>
        <dbReference type="ARBA" id="ARBA00023136"/>
    </source>
</evidence>
<sequence length="139" mass="14909">MRLLLTDPVRVIADHGDVVALRAEDASGAFGILPGHADLLTLLAVSVLSWRRADGRPGYCAVRGGIMTVRGGREIAIATREGRLGDSVEALERTVLADFLAAADAERTERVAEAQRHLRVIRQVVRILHAGHDSLGLSS</sequence>
<dbReference type="Gene3D" id="2.60.15.10">
    <property type="entry name" value="F0F1 ATP synthase delta/epsilon subunit, N-terminal"/>
    <property type="match status" value="1"/>
</dbReference>
<evidence type="ECO:0000256" key="1">
    <source>
        <dbReference type="ARBA" id="ARBA00003543"/>
    </source>
</evidence>
<dbReference type="RefSeq" id="WP_111469016.1">
    <property type="nucleotide sequence ID" value="NZ_QLIX01000003.1"/>
</dbReference>
<dbReference type="Proteomes" id="UP000249065">
    <property type="component" value="Unassembled WGS sequence"/>
</dbReference>